<accession>A0ABQ9HQY6</accession>
<reference evidence="1 2" key="1">
    <citation type="submission" date="2023-02" db="EMBL/GenBank/DDBJ databases">
        <title>LHISI_Scaffold_Assembly.</title>
        <authorList>
            <person name="Stuart O.P."/>
            <person name="Cleave R."/>
            <person name="Magrath M.J.L."/>
            <person name="Mikheyev A.S."/>
        </authorList>
    </citation>
    <scope>NUCLEOTIDE SEQUENCE [LARGE SCALE GENOMIC DNA]</scope>
    <source>
        <strain evidence="1">Daus_M_001</strain>
        <tissue evidence="1">Leg muscle</tissue>
    </source>
</reference>
<comment type="caution">
    <text evidence="1">The sequence shown here is derived from an EMBL/GenBank/DDBJ whole genome shotgun (WGS) entry which is preliminary data.</text>
</comment>
<protein>
    <submittedName>
        <fullName evidence="1">Uncharacterized protein</fullName>
    </submittedName>
</protein>
<evidence type="ECO:0000313" key="2">
    <source>
        <dbReference type="Proteomes" id="UP001159363"/>
    </source>
</evidence>
<keyword evidence="2" id="KW-1185">Reference proteome</keyword>
<name>A0ABQ9HQY6_9NEOP</name>
<dbReference type="Proteomes" id="UP001159363">
    <property type="component" value="Chromosome X"/>
</dbReference>
<sequence length="116" mass="13553">MSAAKTTVERNRLTTKQNIHHRKAEKARSVMRVDYPFDQHPTSDTRVASEDLQQVLFLPILSHNQICEHNQNNMVLYLWVYLVVIGVFKRDEHKFSVFGHSFLSCDRHFAAIRKGT</sequence>
<dbReference type="EMBL" id="JARBHB010000004">
    <property type="protein sequence ID" value="KAJ8886802.1"/>
    <property type="molecule type" value="Genomic_DNA"/>
</dbReference>
<evidence type="ECO:0000313" key="1">
    <source>
        <dbReference type="EMBL" id="KAJ8886802.1"/>
    </source>
</evidence>
<organism evidence="1 2">
    <name type="scientific">Dryococelus australis</name>
    <dbReference type="NCBI Taxonomy" id="614101"/>
    <lineage>
        <taxon>Eukaryota</taxon>
        <taxon>Metazoa</taxon>
        <taxon>Ecdysozoa</taxon>
        <taxon>Arthropoda</taxon>
        <taxon>Hexapoda</taxon>
        <taxon>Insecta</taxon>
        <taxon>Pterygota</taxon>
        <taxon>Neoptera</taxon>
        <taxon>Polyneoptera</taxon>
        <taxon>Phasmatodea</taxon>
        <taxon>Verophasmatodea</taxon>
        <taxon>Anareolatae</taxon>
        <taxon>Phasmatidae</taxon>
        <taxon>Eurycanthinae</taxon>
        <taxon>Dryococelus</taxon>
    </lineage>
</organism>
<proteinExistence type="predicted"/>
<gene>
    <name evidence="1" type="ORF">PR048_013014</name>
</gene>